<dbReference type="Proteomes" id="UP000331127">
    <property type="component" value="Unassembled WGS sequence"/>
</dbReference>
<dbReference type="InterPro" id="IPR001387">
    <property type="entry name" value="Cro/C1-type_HTH"/>
</dbReference>
<dbReference type="Pfam" id="PF19054">
    <property type="entry name" value="DUF5753"/>
    <property type="match status" value="1"/>
</dbReference>
<evidence type="ECO:0000313" key="3">
    <source>
        <dbReference type="EMBL" id="GES16395.1"/>
    </source>
</evidence>
<dbReference type="RefSeq" id="WP_155361424.1">
    <property type="nucleotide sequence ID" value="NZ_BAAAHL010000083.1"/>
</dbReference>
<dbReference type="InterPro" id="IPR010982">
    <property type="entry name" value="Lambda_DNA-bd_dom_sf"/>
</dbReference>
<evidence type="ECO:0000256" key="1">
    <source>
        <dbReference type="SAM" id="MobiDB-lite"/>
    </source>
</evidence>
<accession>A0A5M3X3R7</accession>
<keyword evidence="4" id="KW-1185">Reference proteome</keyword>
<dbReference type="SUPFAM" id="SSF47413">
    <property type="entry name" value="lambda repressor-like DNA-binding domains"/>
    <property type="match status" value="1"/>
</dbReference>
<dbReference type="PROSITE" id="PS50943">
    <property type="entry name" value="HTH_CROC1"/>
    <property type="match status" value="1"/>
</dbReference>
<reference evidence="3 4" key="1">
    <citation type="submission" date="2019-10" db="EMBL/GenBank/DDBJ databases">
        <title>Whole genome shotgun sequence of Acrocarpospora macrocephala NBRC 16266.</title>
        <authorList>
            <person name="Ichikawa N."/>
            <person name="Kimura A."/>
            <person name="Kitahashi Y."/>
            <person name="Komaki H."/>
            <person name="Oguchi A."/>
        </authorList>
    </citation>
    <scope>NUCLEOTIDE SEQUENCE [LARGE SCALE GENOMIC DNA]</scope>
    <source>
        <strain evidence="3 4">NBRC 16266</strain>
    </source>
</reference>
<proteinExistence type="predicted"/>
<gene>
    <name evidence="3" type="ORF">Amac_099930</name>
</gene>
<dbReference type="EMBL" id="BLAE01000100">
    <property type="protein sequence ID" value="GES16395.1"/>
    <property type="molecule type" value="Genomic_DNA"/>
</dbReference>
<dbReference type="OrthoDB" id="4966777at2"/>
<dbReference type="CDD" id="cd00093">
    <property type="entry name" value="HTH_XRE"/>
    <property type="match status" value="1"/>
</dbReference>
<feature type="region of interest" description="Disordered" evidence="1">
    <location>
        <begin position="1"/>
        <end position="23"/>
    </location>
</feature>
<protein>
    <submittedName>
        <fullName evidence="3">Transcriptional regulator</fullName>
    </submittedName>
</protein>
<dbReference type="Pfam" id="PF13560">
    <property type="entry name" value="HTH_31"/>
    <property type="match status" value="1"/>
</dbReference>
<feature type="domain" description="HTH cro/C1-type" evidence="2">
    <location>
        <begin position="35"/>
        <end position="73"/>
    </location>
</feature>
<dbReference type="Gene3D" id="1.10.260.40">
    <property type="entry name" value="lambda repressor-like DNA-binding domains"/>
    <property type="match status" value="1"/>
</dbReference>
<dbReference type="GO" id="GO:0003677">
    <property type="term" value="F:DNA binding"/>
    <property type="evidence" value="ECO:0007669"/>
    <property type="project" value="InterPro"/>
</dbReference>
<evidence type="ECO:0000259" key="2">
    <source>
        <dbReference type="PROSITE" id="PS50943"/>
    </source>
</evidence>
<dbReference type="InterPro" id="IPR043917">
    <property type="entry name" value="DUF5753"/>
</dbReference>
<comment type="caution">
    <text evidence="3">The sequence shown here is derived from an EMBL/GenBank/DDBJ whole genome shotgun (WGS) entry which is preliminary data.</text>
</comment>
<dbReference type="SMART" id="SM00530">
    <property type="entry name" value="HTH_XRE"/>
    <property type="match status" value="1"/>
</dbReference>
<dbReference type="AlphaFoldDB" id="A0A5M3X3R7"/>
<sequence length="305" mass="33951">MPPGTAPYDGTILPPNRTTGVTSVHEARDALGRRLRELRQAAGLSGRQLAESLSWPPSKVSKLENGRQTPTDDDVRGWTAATGSAGETEALLASLHTLEVQHAEWQRQLKVGLKPHQQEIATLDARTRLFRAFESTFIPGLLQTAEYARFRFAQSITVFKVRNDIDEAVAVRVQRQDILYRPDKRFHFILTEAALRYRLCPPGIMLGQLDRMVSFSALPNVKLGIIGFETAYTVAPAHGFWLLDNDRVMVETFSAELNLTQPQELALYSGVFDSLAAVADYGRSARAIINRVIEDLAHEAPEDDD</sequence>
<evidence type="ECO:0000313" key="4">
    <source>
        <dbReference type="Proteomes" id="UP000331127"/>
    </source>
</evidence>
<name>A0A5M3X3R7_9ACTN</name>
<organism evidence="3 4">
    <name type="scientific">Acrocarpospora macrocephala</name>
    <dbReference type="NCBI Taxonomy" id="150177"/>
    <lineage>
        <taxon>Bacteria</taxon>
        <taxon>Bacillati</taxon>
        <taxon>Actinomycetota</taxon>
        <taxon>Actinomycetes</taxon>
        <taxon>Streptosporangiales</taxon>
        <taxon>Streptosporangiaceae</taxon>
        <taxon>Acrocarpospora</taxon>
    </lineage>
</organism>